<sequence length="40" mass="4392">MHATGLQGLRDDTTTKGQGGSAQDFLHQKLRLIHALYKAL</sequence>
<dbReference type="Proteomes" id="UP000231259">
    <property type="component" value="Unassembled WGS sequence"/>
</dbReference>
<gene>
    <name evidence="2" type="ORF">P775_14880</name>
</gene>
<keyword evidence="3" id="KW-1185">Reference proteome</keyword>
<accession>A0A2G8RD53</accession>
<comment type="caution">
    <text evidence="2">The sequence shown here is derived from an EMBL/GenBank/DDBJ whole genome shotgun (WGS) entry which is preliminary data.</text>
</comment>
<dbReference type="EMBL" id="AWWI01000100">
    <property type="protein sequence ID" value="PIL19423.1"/>
    <property type="molecule type" value="Genomic_DNA"/>
</dbReference>
<evidence type="ECO:0000313" key="3">
    <source>
        <dbReference type="Proteomes" id="UP000231259"/>
    </source>
</evidence>
<protein>
    <submittedName>
        <fullName evidence="2">Uncharacterized protein</fullName>
    </submittedName>
</protein>
<name>A0A2G8RD53_9RHOB</name>
<dbReference type="AlphaFoldDB" id="A0A2G8RD53"/>
<organism evidence="2 3">
    <name type="scientific">Puniceibacterium antarcticum</name>
    <dbReference type="NCBI Taxonomy" id="1206336"/>
    <lineage>
        <taxon>Bacteria</taxon>
        <taxon>Pseudomonadati</taxon>
        <taxon>Pseudomonadota</taxon>
        <taxon>Alphaproteobacteria</taxon>
        <taxon>Rhodobacterales</taxon>
        <taxon>Paracoccaceae</taxon>
        <taxon>Puniceibacterium</taxon>
    </lineage>
</organism>
<proteinExistence type="predicted"/>
<feature type="region of interest" description="Disordered" evidence="1">
    <location>
        <begin position="1"/>
        <end position="21"/>
    </location>
</feature>
<evidence type="ECO:0000256" key="1">
    <source>
        <dbReference type="SAM" id="MobiDB-lite"/>
    </source>
</evidence>
<evidence type="ECO:0000313" key="2">
    <source>
        <dbReference type="EMBL" id="PIL19423.1"/>
    </source>
</evidence>
<reference evidence="2 3" key="1">
    <citation type="submission" date="2013-09" db="EMBL/GenBank/DDBJ databases">
        <title>Genome sequencing of Phaeobacter antarcticus sp. nov. SM1211.</title>
        <authorList>
            <person name="Zhang X.-Y."/>
            <person name="Liu C."/>
            <person name="Chen X.-L."/>
            <person name="Xie B.-B."/>
            <person name="Qin Q.-L."/>
            <person name="Rong J.-C."/>
            <person name="Zhang Y.-Z."/>
        </authorList>
    </citation>
    <scope>NUCLEOTIDE SEQUENCE [LARGE SCALE GENOMIC DNA]</scope>
    <source>
        <strain evidence="2 3">SM1211</strain>
    </source>
</reference>